<dbReference type="RefSeq" id="XP_020105730.1">
    <property type="nucleotide sequence ID" value="XM_020250141.1"/>
</dbReference>
<dbReference type="PANTHER" id="PTHR45625:SF6">
    <property type="entry name" value="SPLICEOSOME-ASSOCIATED PROTEIN CWC27 HOMOLOG"/>
    <property type="match status" value="1"/>
</dbReference>
<sequence>MTITFYGSKEELKSLEPTRVDLTRTTGYWFDHIHRTFLYSSIRVGAGARREREREREREDVDGVCAGAADAGEGGGEDDDGAAGHRAVAEGGAQGGAQLRAALPRRLLRPHHLPPRHQVLPCPGRRPHRHRHRFNHRGLVACANAGTPHSNGSQFFISLDRCDWLDRKNTIFGKVTGDSLYNLLRLGEVETDKDDRPLYPPPKILSVEVLWNPFDDIIPRQVIEKSHSSAKADAEGQKQKAKAVKQLNVLSFGEEVEEEEDEAETIKGKIKSIHDVLDDPRFLKEEAGKEPLTVEEVERKKGAILSVREALSSKKGDSKDSEFNYQETDDHSDEDADDGDEAKFDARMRSRILRKRMEMGDITTREKLTADKSIRKDSERSATSREIDGSEHQISNKGEKLSLKKKGIGSEARAERMAKADADLQLLSHAEQERHMQKQKKRRLHGREEDTLSKLEKFKAAFFKEIPAPSTSNSRGKEEEDHSGWHTNRLKFIPEPSEKVILVILPISHTSDHLYQIIIYDKLINIFQNGMARKDDPNDYVVHDPLLEKGKEKFNKMQAKLKRREREWAGKSLT</sequence>
<evidence type="ECO:0000256" key="4">
    <source>
        <dbReference type="SAM" id="MobiDB-lite"/>
    </source>
</evidence>
<protein>
    <submittedName>
        <fullName evidence="7">Peptidyl-prolyl cis-trans isomerase CYP57 isoform X1</fullName>
    </submittedName>
</protein>
<feature type="compositionally biased region" description="Basic and acidic residues" evidence="4">
    <location>
        <begin position="49"/>
        <end position="61"/>
    </location>
</feature>
<dbReference type="GO" id="GO:0003755">
    <property type="term" value="F:peptidyl-prolyl cis-trans isomerase activity"/>
    <property type="evidence" value="ECO:0007669"/>
    <property type="project" value="InterPro"/>
</dbReference>
<dbReference type="GO" id="GO:0071013">
    <property type="term" value="C:catalytic step 2 spliceosome"/>
    <property type="evidence" value="ECO:0007669"/>
    <property type="project" value="TreeGrafter"/>
</dbReference>
<keyword evidence="6" id="KW-1185">Reference proteome</keyword>
<evidence type="ECO:0000256" key="2">
    <source>
        <dbReference type="ARBA" id="ARBA00023186"/>
    </source>
</evidence>
<evidence type="ECO:0000313" key="7">
    <source>
        <dbReference type="RefSeq" id="XP_020105730.1"/>
    </source>
</evidence>
<dbReference type="PANTHER" id="PTHR45625">
    <property type="entry name" value="PEPTIDYL-PROLYL CIS-TRANS ISOMERASE-RELATED"/>
    <property type="match status" value="1"/>
</dbReference>
<dbReference type="PROSITE" id="PS50072">
    <property type="entry name" value="CSA_PPIASE_2"/>
    <property type="match status" value="1"/>
</dbReference>
<dbReference type="InterPro" id="IPR002130">
    <property type="entry name" value="Cyclophilin-type_PPIase_dom"/>
</dbReference>
<accession>A0A6P5GKB7</accession>
<proteinExistence type="predicted"/>
<dbReference type="InterPro" id="IPR029000">
    <property type="entry name" value="Cyclophilin-like_dom_sf"/>
</dbReference>
<feature type="compositionally biased region" description="Basic and acidic residues" evidence="4">
    <location>
        <begin position="311"/>
        <end position="322"/>
    </location>
</feature>
<dbReference type="Pfam" id="PF00160">
    <property type="entry name" value="Pro_isomerase"/>
    <property type="match status" value="1"/>
</dbReference>
<dbReference type="SUPFAM" id="SSF50891">
    <property type="entry name" value="Cyclophilin-like"/>
    <property type="match status" value="1"/>
</dbReference>
<name>A0A6P5GKB7_ANACO</name>
<dbReference type="OrthoDB" id="442970at2759"/>
<feature type="region of interest" description="Disordered" evidence="4">
    <location>
        <begin position="310"/>
        <end position="344"/>
    </location>
</feature>
<feature type="region of interest" description="Disordered" evidence="4">
    <location>
        <begin position="363"/>
        <end position="417"/>
    </location>
</feature>
<keyword evidence="3" id="KW-0539">Nucleus</keyword>
<reference evidence="6" key="1">
    <citation type="journal article" date="2015" name="Nat. Genet.">
        <title>The pineapple genome and the evolution of CAM photosynthesis.</title>
        <authorList>
            <person name="Ming R."/>
            <person name="VanBuren R."/>
            <person name="Wai C.M."/>
            <person name="Tang H."/>
            <person name="Schatz M.C."/>
            <person name="Bowers J.E."/>
            <person name="Lyons E."/>
            <person name="Wang M.L."/>
            <person name="Chen J."/>
            <person name="Biggers E."/>
            <person name="Zhang J."/>
            <person name="Huang L."/>
            <person name="Zhang L."/>
            <person name="Miao W."/>
            <person name="Zhang J."/>
            <person name="Ye Z."/>
            <person name="Miao C."/>
            <person name="Lin Z."/>
            <person name="Wang H."/>
            <person name="Zhou H."/>
            <person name="Yim W.C."/>
            <person name="Priest H.D."/>
            <person name="Zheng C."/>
            <person name="Woodhouse M."/>
            <person name="Edger P.P."/>
            <person name="Guyot R."/>
            <person name="Guo H.B."/>
            <person name="Guo H."/>
            <person name="Zheng G."/>
            <person name="Singh R."/>
            <person name="Sharma A."/>
            <person name="Min X."/>
            <person name="Zheng Y."/>
            <person name="Lee H."/>
            <person name="Gurtowski J."/>
            <person name="Sedlazeck F.J."/>
            <person name="Harkess A."/>
            <person name="McKain M.R."/>
            <person name="Liao Z."/>
            <person name="Fang J."/>
            <person name="Liu J."/>
            <person name="Zhang X."/>
            <person name="Zhang Q."/>
            <person name="Hu W."/>
            <person name="Qin Y."/>
            <person name="Wang K."/>
            <person name="Chen L.Y."/>
            <person name="Shirley N."/>
            <person name="Lin Y.R."/>
            <person name="Liu L.Y."/>
            <person name="Hernandez A.G."/>
            <person name="Wright C.L."/>
            <person name="Bulone V."/>
            <person name="Tuskan G.A."/>
            <person name="Heath K."/>
            <person name="Zee F."/>
            <person name="Moore P.H."/>
            <person name="Sunkar R."/>
            <person name="Leebens-Mack J.H."/>
            <person name="Mockler T."/>
            <person name="Bennetzen J.L."/>
            <person name="Freeling M."/>
            <person name="Sankoff D."/>
            <person name="Paterson A.H."/>
            <person name="Zhu X."/>
            <person name="Yang X."/>
            <person name="Smith J.A."/>
            <person name="Cushman J.C."/>
            <person name="Paull R.E."/>
            <person name="Yu Q."/>
        </authorList>
    </citation>
    <scope>NUCLEOTIDE SEQUENCE [LARGE SCALE GENOMIC DNA]</scope>
    <source>
        <strain evidence="6">cv. F153</strain>
    </source>
</reference>
<comment type="subcellular location">
    <subcellularLocation>
        <location evidence="1">Nucleus</location>
    </subcellularLocation>
</comment>
<dbReference type="GeneID" id="109722203"/>
<gene>
    <name evidence="7" type="primary">LOC109722203</name>
</gene>
<feature type="region of interest" description="Disordered" evidence="4">
    <location>
        <begin position="49"/>
        <end position="84"/>
    </location>
</feature>
<dbReference type="Gene3D" id="2.40.100.10">
    <property type="entry name" value="Cyclophilin-like"/>
    <property type="match status" value="1"/>
</dbReference>
<feature type="compositionally biased region" description="Acidic residues" evidence="4">
    <location>
        <begin position="330"/>
        <end position="340"/>
    </location>
</feature>
<feature type="compositionally biased region" description="Basic and acidic residues" evidence="4">
    <location>
        <begin position="363"/>
        <end position="391"/>
    </location>
</feature>
<evidence type="ECO:0000259" key="5">
    <source>
        <dbReference type="PROSITE" id="PS50072"/>
    </source>
</evidence>
<keyword evidence="7" id="KW-0413">Isomerase</keyword>
<dbReference type="InterPro" id="IPR044666">
    <property type="entry name" value="Cyclophilin_A-like"/>
</dbReference>
<dbReference type="AlphaFoldDB" id="A0A6P5GKB7"/>
<keyword evidence="2" id="KW-0143">Chaperone</keyword>
<organism evidence="6 7">
    <name type="scientific">Ananas comosus</name>
    <name type="common">Pineapple</name>
    <name type="synonym">Ananas ananas</name>
    <dbReference type="NCBI Taxonomy" id="4615"/>
    <lineage>
        <taxon>Eukaryota</taxon>
        <taxon>Viridiplantae</taxon>
        <taxon>Streptophyta</taxon>
        <taxon>Embryophyta</taxon>
        <taxon>Tracheophyta</taxon>
        <taxon>Spermatophyta</taxon>
        <taxon>Magnoliopsida</taxon>
        <taxon>Liliopsida</taxon>
        <taxon>Poales</taxon>
        <taxon>Bromeliaceae</taxon>
        <taxon>Bromelioideae</taxon>
        <taxon>Ananas</taxon>
    </lineage>
</organism>
<evidence type="ECO:0000256" key="1">
    <source>
        <dbReference type="ARBA" id="ARBA00004123"/>
    </source>
</evidence>
<evidence type="ECO:0000313" key="6">
    <source>
        <dbReference type="Proteomes" id="UP000515123"/>
    </source>
</evidence>
<reference evidence="7" key="2">
    <citation type="submission" date="2025-08" db="UniProtKB">
        <authorList>
            <consortium name="RefSeq"/>
        </authorList>
    </citation>
    <scope>IDENTIFICATION</scope>
    <source>
        <tissue evidence="7">Leaf</tissue>
    </source>
</reference>
<dbReference type="Proteomes" id="UP000515123">
    <property type="component" value="Linkage group 16"/>
</dbReference>
<feature type="domain" description="PPIase cyclophilin-type" evidence="5">
    <location>
        <begin position="59"/>
        <end position="200"/>
    </location>
</feature>
<evidence type="ECO:0000256" key="3">
    <source>
        <dbReference type="ARBA" id="ARBA00023242"/>
    </source>
</evidence>